<feature type="chain" id="PRO_5009098898" description="Lipocalin-like domain-containing protein" evidence="1">
    <location>
        <begin position="26"/>
        <end position="146"/>
    </location>
</feature>
<feature type="signal peptide" evidence="1">
    <location>
        <begin position="1"/>
        <end position="25"/>
    </location>
</feature>
<dbReference type="Proteomes" id="UP000094313">
    <property type="component" value="Chromosome"/>
</dbReference>
<dbReference type="AlphaFoldDB" id="A0A1D7QN99"/>
<evidence type="ECO:0008006" key="4">
    <source>
        <dbReference type="Google" id="ProtNLM"/>
    </source>
</evidence>
<evidence type="ECO:0000313" key="2">
    <source>
        <dbReference type="EMBL" id="AOM80099.1"/>
    </source>
</evidence>
<evidence type="ECO:0000256" key="1">
    <source>
        <dbReference type="SAM" id="SignalP"/>
    </source>
</evidence>
<evidence type="ECO:0000313" key="3">
    <source>
        <dbReference type="Proteomes" id="UP000094313"/>
    </source>
</evidence>
<dbReference type="RefSeq" id="WP_069381761.1">
    <property type="nucleotide sequence ID" value="NZ_CP017141.1"/>
</dbReference>
<organism evidence="2 3">
    <name type="scientific">Pedobacter steynii</name>
    <dbReference type="NCBI Taxonomy" id="430522"/>
    <lineage>
        <taxon>Bacteria</taxon>
        <taxon>Pseudomonadati</taxon>
        <taxon>Bacteroidota</taxon>
        <taxon>Sphingobacteriia</taxon>
        <taxon>Sphingobacteriales</taxon>
        <taxon>Sphingobacteriaceae</taxon>
        <taxon>Pedobacter</taxon>
    </lineage>
</organism>
<proteinExistence type="predicted"/>
<keyword evidence="3" id="KW-1185">Reference proteome</keyword>
<accession>A0A1D7QN99</accession>
<reference evidence="2 3" key="1">
    <citation type="submission" date="2016-08" db="EMBL/GenBank/DDBJ databases">
        <authorList>
            <person name="Seilhamer J.J."/>
        </authorList>
    </citation>
    <scope>NUCLEOTIDE SEQUENCE [LARGE SCALE GENOMIC DNA]</scope>
    <source>
        <strain evidence="2 3">DX4</strain>
    </source>
</reference>
<sequence>MNKKSVFAIVAILSILSIFSFSCKKEDKVPTPKEPSFAEKFYKKWKLDTTIYVIGIDTETTPGEPGDYMEFKSNSKFTYHVDDTTVEGNFQIIGNNNGQVKLTFPSGYEFADILNQVYSITMITSEKLNLYYKGNNTETTFIMKQK</sequence>
<protein>
    <recommendedName>
        <fullName evidence="4">Lipocalin-like domain-containing protein</fullName>
    </recommendedName>
</protein>
<dbReference type="KEGG" id="psty:BFS30_24810"/>
<dbReference type="PROSITE" id="PS51257">
    <property type="entry name" value="PROKAR_LIPOPROTEIN"/>
    <property type="match status" value="1"/>
</dbReference>
<name>A0A1D7QN99_9SPHI</name>
<dbReference type="EMBL" id="CP017141">
    <property type="protein sequence ID" value="AOM80099.1"/>
    <property type="molecule type" value="Genomic_DNA"/>
</dbReference>
<keyword evidence="1" id="KW-0732">Signal</keyword>
<gene>
    <name evidence="2" type="ORF">BFS30_24810</name>
</gene>